<dbReference type="EMBL" id="JAATNW010000001">
    <property type="protein sequence ID" value="NMH58670.1"/>
    <property type="molecule type" value="Genomic_DNA"/>
</dbReference>
<reference evidence="4 5" key="1">
    <citation type="submission" date="2020-03" db="EMBL/GenBank/DDBJ databases">
        <title>Alteromonas ponticola sp. nov., isolated from seawater.</title>
        <authorList>
            <person name="Yoon J.-H."/>
            <person name="Kim Y.-O."/>
        </authorList>
    </citation>
    <scope>NUCLEOTIDE SEQUENCE [LARGE SCALE GENOMIC DNA]</scope>
    <source>
        <strain evidence="4 5">MYP5</strain>
    </source>
</reference>
<evidence type="ECO:0000256" key="3">
    <source>
        <dbReference type="ARBA" id="ARBA00049244"/>
    </source>
</evidence>
<dbReference type="Proteomes" id="UP000709336">
    <property type="component" value="Unassembled WGS sequence"/>
</dbReference>
<proteinExistence type="predicted"/>
<evidence type="ECO:0000313" key="4">
    <source>
        <dbReference type="EMBL" id="NMH58670.1"/>
    </source>
</evidence>
<keyword evidence="4" id="KW-0548">Nucleotidyltransferase</keyword>
<dbReference type="Pfam" id="PF13177">
    <property type="entry name" value="DNA_pol3_delta2"/>
    <property type="match status" value="1"/>
</dbReference>
<sequence>MLPWLLSPYHAIVNRLSANRLHHALLLTGTEGIGKMQLAERLANIMLCKLPAEHQPCQQCQSCQLFAAGTHPDFHMLQSERQIGVDLVRESIAKLSRTSQLSGNKVLIIPAAETMTEAAANALLKTLEEPTANTYLILVTHQLSRILPTILSRCEKHALPTPTTQQSLEWLRQQGMEVTEAQLQAYAYAPLKVQSSLSEPGGVQYADFITGLESIIAGNTDETQFAGNWQEEAKRIVGWCQHYIHRQYIRNQKQSALAVYNECIKALVHLQNPGVNKKLVLSTLLAQFSHLDLT</sequence>
<accession>A0ABX1QWT1</accession>
<dbReference type="PANTHER" id="PTHR11669">
    <property type="entry name" value="REPLICATION FACTOR C / DNA POLYMERASE III GAMMA-TAU SUBUNIT"/>
    <property type="match status" value="1"/>
</dbReference>
<dbReference type="RefSeq" id="WP_169209228.1">
    <property type="nucleotide sequence ID" value="NZ_JAATNW010000001.1"/>
</dbReference>
<dbReference type="InterPro" id="IPR004622">
    <property type="entry name" value="DNA_pol_HolB"/>
</dbReference>
<protein>
    <recommendedName>
        <fullName evidence="1">DNA-directed DNA polymerase</fullName>
        <ecNumber evidence="1">2.7.7.7</ecNumber>
    </recommendedName>
</protein>
<organism evidence="4 5">
    <name type="scientific">Alteromonas ponticola</name>
    <dbReference type="NCBI Taxonomy" id="2720613"/>
    <lineage>
        <taxon>Bacteria</taxon>
        <taxon>Pseudomonadati</taxon>
        <taxon>Pseudomonadota</taxon>
        <taxon>Gammaproteobacteria</taxon>
        <taxon>Alteromonadales</taxon>
        <taxon>Alteromonadaceae</taxon>
        <taxon>Alteromonas/Salinimonas group</taxon>
        <taxon>Alteromonas</taxon>
    </lineage>
</organism>
<name>A0ABX1QWT1_9ALTE</name>
<dbReference type="InterPro" id="IPR050238">
    <property type="entry name" value="DNA_Rep/Repair_Clamp_Loader"/>
</dbReference>
<dbReference type="PANTHER" id="PTHR11669:SF8">
    <property type="entry name" value="DNA POLYMERASE III SUBUNIT DELTA"/>
    <property type="match status" value="1"/>
</dbReference>
<evidence type="ECO:0000256" key="2">
    <source>
        <dbReference type="ARBA" id="ARBA00022932"/>
    </source>
</evidence>
<dbReference type="SUPFAM" id="SSF52540">
    <property type="entry name" value="P-loop containing nucleoside triphosphate hydrolases"/>
    <property type="match status" value="1"/>
</dbReference>
<comment type="caution">
    <text evidence="4">The sequence shown here is derived from an EMBL/GenBank/DDBJ whole genome shotgun (WGS) entry which is preliminary data.</text>
</comment>
<keyword evidence="4" id="KW-0808">Transferase</keyword>
<dbReference type="EC" id="2.7.7.7" evidence="1"/>
<evidence type="ECO:0000313" key="5">
    <source>
        <dbReference type="Proteomes" id="UP000709336"/>
    </source>
</evidence>
<dbReference type="GO" id="GO:0003887">
    <property type="term" value="F:DNA-directed DNA polymerase activity"/>
    <property type="evidence" value="ECO:0007669"/>
    <property type="project" value="UniProtKB-EC"/>
</dbReference>
<dbReference type="Gene3D" id="3.40.50.300">
    <property type="entry name" value="P-loop containing nucleotide triphosphate hydrolases"/>
    <property type="match status" value="1"/>
</dbReference>
<dbReference type="NCBIfam" id="TIGR00678">
    <property type="entry name" value="holB"/>
    <property type="match status" value="1"/>
</dbReference>
<gene>
    <name evidence="4" type="primary">holB</name>
    <name evidence="4" type="ORF">HCJ96_01350</name>
</gene>
<comment type="catalytic activity">
    <reaction evidence="3">
        <text>DNA(n) + a 2'-deoxyribonucleoside 5'-triphosphate = DNA(n+1) + diphosphate</text>
        <dbReference type="Rhea" id="RHEA:22508"/>
        <dbReference type="Rhea" id="RHEA-COMP:17339"/>
        <dbReference type="Rhea" id="RHEA-COMP:17340"/>
        <dbReference type="ChEBI" id="CHEBI:33019"/>
        <dbReference type="ChEBI" id="CHEBI:61560"/>
        <dbReference type="ChEBI" id="CHEBI:173112"/>
        <dbReference type="EC" id="2.7.7.7"/>
    </reaction>
</comment>
<keyword evidence="2" id="KW-0239">DNA-directed DNA polymerase</keyword>
<keyword evidence="5" id="KW-1185">Reference proteome</keyword>
<dbReference type="InterPro" id="IPR027417">
    <property type="entry name" value="P-loop_NTPase"/>
</dbReference>
<evidence type="ECO:0000256" key="1">
    <source>
        <dbReference type="ARBA" id="ARBA00012417"/>
    </source>
</evidence>